<sequence>MTHVNAPRGRTLVLAALVAGGLGFAGSANAAPLAPAPLAGEATVQTVAGGCGPGFHPNPWGVCRPNWGPRPYWGPRAYERRPIGWGPYGRPYPRPYRPYGFYGPRW</sequence>
<proteinExistence type="predicted"/>
<organism evidence="2 3">
    <name type="scientific">Methylobacterium hispanicum</name>
    <dbReference type="NCBI Taxonomy" id="270350"/>
    <lineage>
        <taxon>Bacteria</taxon>
        <taxon>Pseudomonadati</taxon>
        <taxon>Pseudomonadota</taxon>
        <taxon>Alphaproteobacteria</taxon>
        <taxon>Hyphomicrobiales</taxon>
        <taxon>Methylobacteriaceae</taxon>
        <taxon>Methylobacterium</taxon>
    </lineage>
</organism>
<keyword evidence="3" id="KW-1185">Reference proteome</keyword>
<dbReference type="NCBIfam" id="NF047412">
    <property type="entry name" value="sig_GCG_CRPN_rpt"/>
    <property type="match status" value="1"/>
</dbReference>
<dbReference type="InterPro" id="IPR058110">
    <property type="entry name" value="GCG_CRPN_dom"/>
</dbReference>
<gene>
    <name evidence="2" type="ORF">BHAOGJBA_4087</name>
</gene>
<evidence type="ECO:0000313" key="2">
    <source>
        <dbReference type="EMBL" id="GJD90547.1"/>
    </source>
</evidence>
<comment type="caution">
    <text evidence="2">The sequence shown here is derived from an EMBL/GenBank/DDBJ whole genome shotgun (WGS) entry which is preliminary data.</text>
</comment>
<reference evidence="2" key="2">
    <citation type="submission" date="2021-08" db="EMBL/GenBank/DDBJ databases">
        <authorList>
            <person name="Tani A."/>
            <person name="Ola A."/>
            <person name="Ogura Y."/>
            <person name="Katsura K."/>
            <person name="Hayashi T."/>
        </authorList>
    </citation>
    <scope>NUCLEOTIDE SEQUENCE</scope>
    <source>
        <strain evidence="2">DSM 16372</strain>
    </source>
</reference>
<dbReference type="RefSeq" id="WP_066926697.1">
    <property type="nucleotide sequence ID" value="NZ_BPQO01000019.1"/>
</dbReference>
<keyword evidence="1" id="KW-0732">Signal</keyword>
<feature type="chain" id="PRO_5043988667" evidence="1">
    <location>
        <begin position="31"/>
        <end position="106"/>
    </location>
</feature>
<dbReference type="EMBL" id="BPQO01000019">
    <property type="protein sequence ID" value="GJD90547.1"/>
    <property type="molecule type" value="Genomic_DNA"/>
</dbReference>
<protein>
    <submittedName>
        <fullName evidence="2">Uncharacterized protein</fullName>
    </submittedName>
</protein>
<name>A0AAV4ZPZ1_9HYPH</name>
<reference evidence="2" key="1">
    <citation type="journal article" date="2016" name="Front. Microbiol.">
        <title>Genome Sequence of the Piezophilic, Mesophilic Sulfate-Reducing Bacterium Desulfovibrio indicus J2T.</title>
        <authorList>
            <person name="Cao J."/>
            <person name="Maignien L."/>
            <person name="Shao Z."/>
            <person name="Alain K."/>
            <person name="Jebbar M."/>
        </authorList>
    </citation>
    <scope>NUCLEOTIDE SEQUENCE</scope>
    <source>
        <strain evidence="2">DSM 16372</strain>
    </source>
</reference>
<dbReference type="Proteomes" id="UP001055247">
    <property type="component" value="Unassembled WGS sequence"/>
</dbReference>
<feature type="signal peptide" evidence="1">
    <location>
        <begin position="1"/>
        <end position="30"/>
    </location>
</feature>
<evidence type="ECO:0000313" key="3">
    <source>
        <dbReference type="Proteomes" id="UP001055247"/>
    </source>
</evidence>
<accession>A0AAV4ZPZ1</accession>
<dbReference type="AlphaFoldDB" id="A0AAV4ZPZ1"/>
<evidence type="ECO:0000256" key="1">
    <source>
        <dbReference type="SAM" id="SignalP"/>
    </source>
</evidence>